<keyword evidence="1" id="KW-0863">Zinc-finger</keyword>
<dbReference type="PANTHER" id="PTHR37543">
    <property type="entry name" value="CCCH ZINC FINGER DNA BINDING PROTEIN (AFU_ORTHOLOGUE AFUA_5G12760)"/>
    <property type="match status" value="1"/>
</dbReference>
<dbReference type="OrthoDB" id="3512845at2759"/>
<evidence type="ECO:0000313" key="6">
    <source>
        <dbReference type="Proteomes" id="UP000245464"/>
    </source>
</evidence>
<reference evidence="5" key="3">
    <citation type="journal article" date="2022" name="bioRxiv">
        <title>A global pangenome for the wheat fungal pathogen Pyrenophora tritici-repentis and prediction of effector protein structural homology.</title>
        <authorList>
            <person name="Moolhuijzen P."/>
            <person name="See P.T."/>
            <person name="Shi G."/>
            <person name="Powell H.R."/>
            <person name="Cockram J."/>
            <person name="Jorgensen L.N."/>
            <person name="Benslimane H."/>
            <person name="Strelkov S.E."/>
            <person name="Turner J."/>
            <person name="Liu Z."/>
            <person name="Moffat C.S."/>
        </authorList>
    </citation>
    <scope>NUCLEOTIDE SEQUENCE</scope>
    <source>
        <strain evidence="5">86-124</strain>
    </source>
</reference>
<feature type="region of interest" description="Disordered" evidence="2">
    <location>
        <begin position="312"/>
        <end position="366"/>
    </location>
</feature>
<dbReference type="InterPro" id="IPR057683">
    <property type="entry name" value="DUF7923"/>
</dbReference>
<dbReference type="Proteomes" id="UP000249757">
    <property type="component" value="Unassembled WGS sequence"/>
</dbReference>
<dbReference type="EMBL" id="NRDI02000008">
    <property type="protein sequence ID" value="KAI1514210.1"/>
    <property type="molecule type" value="Genomic_DNA"/>
</dbReference>
<evidence type="ECO:0000313" key="7">
    <source>
        <dbReference type="Proteomes" id="UP000249757"/>
    </source>
</evidence>
<reference evidence="4" key="1">
    <citation type="journal article" date="2018" name="BMC Genomics">
        <title>Comparative genomics of the wheat fungal pathogen Pyrenophora tritici-repentis reveals chromosomal variations and genome plasticity.</title>
        <authorList>
            <person name="Moolhuijzen P."/>
            <person name="See P.T."/>
            <person name="Hane J.K."/>
            <person name="Shi G."/>
            <person name="Liu Z."/>
            <person name="Oliver R.P."/>
            <person name="Moffat C.S."/>
        </authorList>
    </citation>
    <scope>NUCLEOTIDE SEQUENCE [LARGE SCALE GENOMIC DNA]</scope>
    <source>
        <strain evidence="4">M4</strain>
    </source>
</reference>
<evidence type="ECO:0000256" key="2">
    <source>
        <dbReference type="SAM" id="MobiDB-lite"/>
    </source>
</evidence>
<feature type="domain" description="C3H1-type" evidence="3">
    <location>
        <begin position="434"/>
        <end position="462"/>
    </location>
</feature>
<accession>A0A2W1DW35</accession>
<dbReference type="InterPro" id="IPR057654">
    <property type="entry name" value="Znf-CCCH_tandem"/>
</dbReference>
<evidence type="ECO:0000313" key="4">
    <source>
        <dbReference type="EMBL" id="KAF7570897.1"/>
    </source>
</evidence>
<feature type="compositionally biased region" description="Polar residues" evidence="2">
    <location>
        <begin position="353"/>
        <end position="366"/>
    </location>
</feature>
<evidence type="ECO:0000259" key="3">
    <source>
        <dbReference type="PROSITE" id="PS50103"/>
    </source>
</evidence>
<proteinExistence type="predicted"/>
<reference evidence="7" key="4">
    <citation type="journal article" date="2022" name="Microb. Genom.">
        <title>A global pangenome for the wheat fungal pathogen Pyrenophora tritici-repentis and prediction of effector protein structural homology.</title>
        <authorList>
            <person name="Moolhuijzen P.M."/>
            <person name="See P.T."/>
            <person name="Shi G."/>
            <person name="Powell H.R."/>
            <person name="Cockram J."/>
            <person name="Jorgensen L.N."/>
            <person name="Benslimane H."/>
            <person name="Strelkov S.E."/>
            <person name="Turner J."/>
            <person name="Liu Z."/>
            <person name="Moffat C.S."/>
        </authorList>
    </citation>
    <scope>NUCLEOTIDE SEQUENCE [LARGE SCALE GENOMIC DNA]</scope>
</reference>
<dbReference type="Pfam" id="PF25543">
    <property type="entry name" value="zf-CCCH_tandem"/>
    <property type="match status" value="1"/>
</dbReference>
<dbReference type="EMBL" id="NQIK02000005">
    <property type="protein sequence ID" value="KAF7570897.1"/>
    <property type="molecule type" value="Genomic_DNA"/>
</dbReference>
<dbReference type="AlphaFoldDB" id="A0A2W1DW35"/>
<dbReference type="PANTHER" id="PTHR37543:SF1">
    <property type="entry name" value="CCCH ZINC FINGER DNA BINDING PROTEIN (AFU_ORTHOLOGUE AFUA_5G12760)"/>
    <property type="match status" value="1"/>
</dbReference>
<sequence length="540" mass="60397">MCPSFNGPPCGDDLASIHTRYEQFQRHDEDKAKFVAELIAYSEQLVQKCRNVTAERDEYRAWFEKWQLDKDHYELLLRNAQQIMSDNPFIMVLIDGDGMIFRDDFIRDAEAGGRRAASFLHEAINDYIANDCKDIKPPVRIYCRVYANVKGLAEVLVRAGVIQSTKQFEDFVRAFTQSRPDFDFVDVGAGKDRADEKIIDAFKGFAPIFQCRRILFGCSHDNGYARTLEKCSDRTEMVNKVVLLEGVPFEKELLPLPYKTKKFPKLFRDKKLSVIPWGAAPVAATVGTTVFGTPSLTAPVFVPGSTFDPKADSKASSNGLAVTGLPPRFPAPGPAAVQQPPSTLMDSPLPSRAQLNTLPRTPSCSTITSEEFPAIKPSMTTWASKAAAPPPPQAAPVQPVYKVADRDELIARNRAGQRVDPPCKDYDKAEVDRIKRMKLCNVHFLREECPYDNKCTHLHGYHLTSDEKATLRLVARMAPCIYGSGCEDNKCIYGHRCPAPPSKTHYVKGTKSCIFGDLCKFPPELHDIDTTVVKTLVIRR</sequence>
<comment type="caution">
    <text evidence="4">The sequence shown here is derived from an EMBL/GenBank/DDBJ whole genome shotgun (WGS) entry which is preliminary data.</text>
</comment>
<keyword evidence="1" id="KW-0862">Zinc</keyword>
<evidence type="ECO:0000256" key="1">
    <source>
        <dbReference type="PROSITE-ProRule" id="PRU00723"/>
    </source>
</evidence>
<dbReference type="GO" id="GO:0008270">
    <property type="term" value="F:zinc ion binding"/>
    <property type="evidence" value="ECO:0007669"/>
    <property type="project" value="UniProtKB-KW"/>
</dbReference>
<organism evidence="4 6">
    <name type="scientific">Pyrenophora tritici-repentis</name>
    <dbReference type="NCBI Taxonomy" id="45151"/>
    <lineage>
        <taxon>Eukaryota</taxon>
        <taxon>Fungi</taxon>
        <taxon>Dikarya</taxon>
        <taxon>Ascomycota</taxon>
        <taxon>Pezizomycotina</taxon>
        <taxon>Dothideomycetes</taxon>
        <taxon>Pleosporomycetidae</taxon>
        <taxon>Pleosporales</taxon>
        <taxon>Pleosporineae</taxon>
        <taxon>Pleosporaceae</taxon>
        <taxon>Pyrenophora</taxon>
    </lineage>
</organism>
<evidence type="ECO:0000313" key="5">
    <source>
        <dbReference type="EMBL" id="KAI1514210.1"/>
    </source>
</evidence>
<name>A0A2W1DW35_9PLEO</name>
<dbReference type="PROSITE" id="PS50103">
    <property type="entry name" value="ZF_C3H1"/>
    <property type="match status" value="1"/>
</dbReference>
<dbReference type="InterPro" id="IPR000571">
    <property type="entry name" value="Znf_CCCH"/>
</dbReference>
<protein>
    <submittedName>
        <fullName evidence="4">DUF605 domain containing protein</fullName>
    </submittedName>
</protein>
<dbReference type="Proteomes" id="UP000245464">
    <property type="component" value="Chromosome 5"/>
</dbReference>
<dbReference type="Pfam" id="PF25540">
    <property type="entry name" value="DUF7923"/>
    <property type="match status" value="1"/>
</dbReference>
<feature type="zinc finger region" description="C3H1-type" evidence="1">
    <location>
        <begin position="434"/>
        <end position="462"/>
    </location>
</feature>
<keyword evidence="7" id="KW-1185">Reference proteome</keyword>
<dbReference type="OMA" id="HCHQIFL"/>
<gene>
    <name evidence="5" type="ORF">Ptr86124_006840</name>
    <name evidence="4" type="ORF">PtrM4_108990</name>
</gene>
<reference evidence="5" key="2">
    <citation type="submission" date="2021-05" db="EMBL/GenBank/DDBJ databases">
        <authorList>
            <person name="Moolhuijzen P.M."/>
            <person name="Moffat C.S."/>
        </authorList>
    </citation>
    <scope>NUCLEOTIDE SEQUENCE</scope>
    <source>
        <strain evidence="5">86-124</strain>
    </source>
</reference>
<keyword evidence="1" id="KW-0479">Metal-binding</keyword>